<sequence length="431" mass="51130">MLLIYTHKITPRFIYIMKQIFKRMLQIDVGFTTKVEDFIKHTGPKITYTKQPLQNEFFIRSHSLLFEQGIRNVELSISQWDDVPCFFQTGERSNVPFDIFAASFYLLSRYEEYFPHVKDLFGRFPFKESLAHEHNFLKRPVVDLWVQKLKTLLQQRFPDLEVPPKPVRYTSVIDVPVSHSFAYRGFFRSGIGLLLDLFSFKIKRVAQRIMVLTGLRKDPFDNFSELIEIHKKFSVPGMFFFQFAQYSRYDKNISTENNTFQYLIKSVADYNKVSLAASYSSFTNFDLLKHEKQNLVNVINRPVNYVRLRYNRVDIPETYRNLVDAEFTDDYSMGYTHETGFKAGTCTSFYFYDIQLEIQQPVKIHPFAVHDYALLKMDSQNEIFAELDRLHREVKEVNGHFITVFSNELLGMEQKMNWLDLYAKMIARYYV</sequence>
<protein>
    <recommendedName>
        <fullName evidence="1">DUF7033 domain-containing protein</fullName>
    </recommendedName>
</protein>
<dbReference type="AlphaFoldDB" id="A0A411EBR0"/>
<evidence type="ECO:0000313" key="3">
    <source>
        <dbReference type="Proteomes" id="UP000290889"/>
    </source>
</evidence>
<evidence type="ECO:0000259" key="1">
    <source>
        <dbReference type="Pfam" id="PF23019"/>
    </source>
</evidence>
<dbReference type="KEGG" id="mur:EQY75_10260"/>
<organism evidence="2 3">
    <name type="scientific">Muriicola soli</name>
    <dbReference type="NCBI Taxonomy" id="2507538"/>
    <lineage>
        <taxon>Bacteria</taxon>
        <taxon>Pseudomonadati</taxon>
        <taxon>Bacteroidota</taxon>
        <taxon>Flavobacteriia</taxon>
        <taxon>Flavobacteriales</taxon>
        <taxon>Flavobacteriaceae</taxon>
        <taxon>Muriicola</taxon>
    </lineage>
</organism>
<gene>
    <name evidence="2" type="ORF">EQY75_10260</name>
</gene>
<dbReference type="EMBL" id="CP035544">
    <property type="protein sequence ID" value="QBA64880.1"/>
    <property type="molecule type" value="Genomic_DNA"/>
</dbReference>
<name>A0A411EBR0_9FLAO</name>
<dbReference type="Proteomes" id="UP000290889">
    <property type="component" value="Chromosome"/>
</dbReference>
<evidence type="ECO:0000313" key="2">
    <source>
        <dbReference type="EMBL" id="QBA64880.1"/>
    </source>
</evidence>
<proteinExistence type="predicted"/>
<reference evidence="2 3" key="1">
    <citation type="submission" date="2019-01" db="EMBL/GenBank/DDBJ databases">
        <title>Muriicola soli sp. nov., isolated from soil.</title>
        <authorList>
            <person name="Kang H.J."/>
            <person name="Kim S.B."/>
        </authorList>
    </citation>
    <scope>NUCLEOTIDE SEQUENCE [LARGE SCALE GENOMIC DNA]</scope>
    <source>
        <strain evidence="2 3">MMS17-SY002</strain>
    </source>
</reference>
<dbReference type="Pfam" id="PF23019">
    <property type="entry name" value="DUF7033"/>
    <property type="match status" value="1"/>
</dbReference>
<dbReference type="CDD" id="cd10931">
    <property type="entry name" value="CE4_u7"/>
    <property type="match status" value="1"/>
</dbReference>
<accession>A0A411EBR0</accession>
<dbReference type="InterPro" id="IPR054297">
    <property type="entry name" value="DUF7033"/>
</dbReference>
<keyword evidence="3" id="KW-1185">Reference proteome</keyword>
<feature type="domain" description="DUF7033" evidence="1">
    <location>
        <begin position="95"/>
        <end position="183"/>
    </location>
</feature>
<dbReference type="OrthoDB" id="5573484at2"/>